<proteinExistence type="inferred from homology"/>
<dbReference type="PROSITE" id="PS51123">
    <property type="entry name" value="OMPA_2"/>
    <property type="match status" value="1"/>
</dbReference>
<sequence length="189" mass="21055">MKKSLMIAAVAAALLMSGCSQKEPEVDMTKQETMTQETTPAVTEADSGVSAVVGGEEISDITTLPEDERMAKIREIEASAKKIYFDFDKYNIRPDQEPRVDEDAKLFASDAAKDLTVKIEGNCDEWGTDEYNYALGLRRAKTVRDALSLKGIDSSRMVMVSYGESNPVCTEHTKECWAKNRRVEFELLP</sequence>
<accession>A0ABN6WTE5</accession>
<evidence type="ECO:0000256" key="4">
    <source>
        <dbReference type="ARBA" id="ARBA00023237"/>
    </source>
</evidence>
<keyword evidence="3 6" id="KW-0564">Palmitate</keyword>
<gene>
    <name evidence="6 9" type="primary">pal</name>
    <name evidence="9" type="ORF">HCR_06460</name>
</gene>
<dbReference type="CDD" id="cd07185">
    <property type="entry name" value="OmpA_C-like"/>
    <property type="match status" value="1"/>
</dbReference>
<dbReference type="Proteomes" id="UP001321445">
    <property type="component" value="Chromosome"/>
</dbReference>
<protein>
    <recommendedName>
        <fullName evidence="6">Peptidoglycan-associated lipoprotein</fullName>
        <shortName evidence="6">PAL</shortName>
    </recommendedName>
</protein>
<organism evidence="9 10">
    <name type="scientific">Hydrogenimonas cancrithermarum</name>
    <dbReference type="NCBI Taxonomy" id="2993563"/>
    <lineage>
        <taxon>Bacteria</taxon>
        <taxon>Pseudomonadati</taxon>
        <taxon>Campylobacterota</taxon>
        <taxon>Epsilonproteobacteria</taxon>
        <taxon>Campylobacterales</taxon>
        <taxon>Hydrogenimonadaceae</taxon>
        <taxon>Hydrogenimonas</taxon>
    </lineage>
</organism>
<dbReference type="InterPro" id="IPR050330">
    <property type="entry name" value="Bact_OuterMem_StrucFunc"/>
</dbReference>
<feature type="domain" description="OmpA-like" evidence="8">
    <location>
        <begin position="72"/>
        <end position="189"/>
    </location>
</feature>
<dbReference type="EMBL" id="AP027370">
    <property type="protein sequence ID" value="BDY12334.1"/>
    <property type="molecule type" value="Genomic_DNA"/>
</dbReference>
<dbReference type="RefSeq" id="WP_286337537.1">
    <property type="nucleotide sequence ID" value="NZ_AP027370.1"/>
</dbReference>
<dbReference type="HAMAP" id="MF_02204">
    <property type="entry name" value="Pal"/>
    <property type="match status" value="1"/>
</dbReference>
<evidence type="ECO:0000256" key="5">
    <source>
        <dbReference type="ARBA" id="ARBA00023288"/>
    </source>
</evidence>
<keyword evidence="5 6" id="KW-0449">Lipoprotein</keyword>
<dbReference type="PANTHER" id="PTHR30329">
    <property type="entry name" value="STATOR ELEMENT OF FLAGELLAR MOTOR COMPLEX"/>
    <property type="match status" value="1"/>
</dbReference>
<dbReference type="Pfam" id="PF00691">
    <property type="entry name" value="OmpA"/>
    <property type="match status" value="1"/>
</dbReference>
<feature type="signal peptide" evidence="7">
    <location>
        <begin position="1"/>
        <end position="22"/>
    </location>
</feature>
<evidence type="ECO:0000256" key="7">
    <source>
        <dbReference type="SAM" id="SignalP"/>
    </source>
</evidence>
<name>A0ABN6WTE5_9BACT</name>
<comment type="similarity">
    <text evidence="6">Belongs to the Pal lipoprotein family.</text>
</comment>
<keyword evidence="2 6" id="KW-0472">Membrane</keyword>
<dbReference type="InterPro" id="IPR036737">
    <property type="entry name" value="OmpA-like_sf"/>
</dbReference>
<keyword evidence="1 6" id="KW-0732">Signal</keyword>
<dbReference type="SUPFAM" id="SSF103088">
    <property type="entry name" value="OmpA-like"/>
    <property type="match status" value="1"/>
</dbReference>
<comment type="subcellular location">
    <subcellularLocation>
        <location evidence="6">Cell outer membrane</location>
        <topology evidence="6">Lipid-anchor</topology>
    </subcellularLocation>
</comment>
<dbReference type="InterPro" id="IPR006665">
    <property type="entry name" value="OmpA-like"/>
</dbReference>
<dbReference type="InterPro" id="IPR039001">
    <property type="entry name" value="Pal"/>
</dbReference>
<evidence type="ECO:0000256" key="1">
    <source>
        <dbReference type="ARBA" id="ARBA00022729"/>
    </source>
</evidence>
<feature type="chain" id="PRO_5045115250" description="Peptidoglycan-associated lipoprotein" evidence="7">
    <location>
        <begin position="23"/>
        <end position="189"/>
    </location>
</feature>
<evidence type="ECO:0000256" key="6">
    <source>
        <dbReference type="HAMAP-Rule" id="MF_02204"/>
    </source>
</evidence>
<evidence type="ECO:0000313" key="10">
    <source>
        <dbReference type="Proteomes" id="UP001321445"/>
    </source>
</evidence>
<keyword evidence="10" id="KW-1185">Reference proteome</keyword>
<dbReference type="PROSITE" id="PS51257">
    <property type="entry name" value="PROKAR_LIPOPROTEIN"/>
    <property type="match status" value="1"/>
</dbReference>
<evidence type="ECO:0000256" key="3">
    <source>
        <dbReference type="ARBA" id="ARBA00023139"/>
    </source>
</evidence>
<dbReference type="PANTHER" id="PTHR30329:SF21">
    <property type="entry name" value="LIPOPROTEIN YIAD-RELATED"/>
    <property type="match status" value="1"/>
</dbReference>
<dbReference type="InterPro" id="IPR006664">
    <property type="entry name" value="OMP_bac"/>
</dbReference>
<reference evidence="9 10" key="1">
    <citation type="submission" date="2023-03" db="EMBL/GenBank/DDBJ databases">
        <title>Description of Hydrogenimonas sp. ISO32.</title>
        <authorList>
            <person name="Mino S."/>
            <person name="Fukazawa S."/>
            <person name="Sawabe T."/>
        </authorList>
    </citation>
    <scope>NUCLEOTIDE SEQUENCE [LARGE SCALE GENOMIC DNA]</scope>
    <source>
        <strain evidence="9 10">ISO32</strain>
    </source>
</reference>
<keyword evidence="4 6" id="KW-0998">Cell outer membrane</keyword>
<dbReference type="Gene3D" id="3.30.1330.60">
    <property type="entry name" value="OmpA-like domain"/>
    <property type="match status" value="1"/>
</dbReference>
<dbReference type="PRINTS" id="PR01021">
    <property type="entry name" value="OMPADOMAIN"/>
</dbReference>
<evidence type="ECO:0000256" key="2">
    <source>
        <dbReference type="ARBA" id="ARBA00023136"/>
    </source>
</evidence>
<evidence type="ECO:0000259" key="8">
    <source>
        <dbReference type="PROSITE" id="PS51123"/>
    </source>
</evidence>
<evidence type="ECO:0000313" key="9">
    <source>
        <dbReference type="EMBL" id="BDY12334.1"/>
    </source>
</evidence>